<comment type="caution">
    <text evidence="2">The sequence shown here is derived from an EMBL/GenBank/DDBJ whole genome shotgun (WGS) entry which is preliminary data.</text>
</comment>
<keyword evidence="1" id="KW-0472">Membrane</keyword>
<gene>
    <name evidence="2" type="ORF">Tfer_2824</name>
</gene>
<accession>A0A0L6VZ19</accession>
<keyword evidence="1" id="KW-1133">Transmembrane helix</keyword>
<protein>
    <submittedName>
        <fullName evidence="2">Uncharacterized protein</fullName>
    </submittedName>
</protein>
<reference evidence="3" key="1">
    <citation type="submission" date="2015-07" db="EMBL/GenBank/DDBJ databases">
        <title>Complete Genome of Thermincola ferriacetica strain Z-0001T.</title>
        <authorList>
            <person name="Lusk B."/>
            <person name="Badalamenti J.P."/>
            <person name="Parameswaran P."/>
            <person name="Bond D.R."/>
            <person name="Torres C.I."/>
        </authorList>
    </citation>
    <scope>NUCLEOTIDE SEQUENCE [LARGE SCALE GENOMIC DNA]</scope>
    <source>
        <strain evidence="3">Z-0001</strain>
    </source>
</reference>
<keyword evidence="1" id="KW-0812">Transmembrane</keyword>
<feature type="transmembrane region" description="Helical" evidence="1">
    <location>
        <begin position="37"/>
        <end position="55"/>
    </location>
</feature>
<evidence type="ECO:0000313" key="2">
    <source>
        <dbReference type="EMBL" id="KNZ68572.1"/>
    </source>
</evidence>
<sequence>MERIILSFLRKKKGFGFNGRKYDIDTKTGIRRAVVRTIKSLALITFGTLWLMFALKWRIAKKDKFIIPPQLVETSGEWDNCDCACGTVRDDWHIVSVHKRDFKYLFICPKCGQFWEEAMVSGGITKWRPVQKDYVLLHYDTSKI</sequence>
<proteinExistence type="predicted"/>
<evidence type="ECO:0000313" key="3">
    <source>
        <dbReference type="Proteomes" id="UP000037175"/>
    </source>
</evidence>
<dbReference type="AlphaFoldDB" id="A0A0L6VZ19"/>
<name>A0A0L6VZ19_9FIRM</name>
<dbReference type="Proteomes" id="UP000037175">
    <property type="component" value="Unassembled WGS sequence"/>
</dbReference>
<evidence type="ECO:0000256" key="1">
    <source>
        <dbReference type="SAM" id="Phobius"/>
    </source>
</evidence>
<keyword evidence="3" id="KW-1185">Reference proteome</keyword>
<organism evidence="2 3">
    <name type="scientific">Thermincola ferriacetica</name>
    <dbReference type="NCBI Taxonomy" id="281456"/>
    <lineage>
        <taxon>Bacteria</taxon>
        <taxon>Bacillati</taxon>
        <taxon>Bacillota</taxon>
        <taxon>Clostridia</taxon>
        <taxon>Eubacteriales</taxon>
        <taxon>Thermincolaceae</taxon>
        <taxon>Thermincola</taxon>
    </lineage>
</organism>
<dbReference type="EMBL" id="LGTE01000026">
    <property type="protein sequence ID" value="KNZ68572.1"/>
    <property type="molecule type" value="Genomic_DNA"/>
</dbReference>